<dbReference type="EMBL" id="KV939949">
    <property type="protein sequence ID" value="PIO27734.1"/>
    <property type="molecule type" value="Genomic_DNA"/>
</dbReference>
<dbReference type="AlphaFoldDB" id="A0A2G9RIR7"/>
<organism evidence="1 2">
    <name type="scientific">Aquarana catesbeiana</name>
    <name type="common">American bullfrog</name>
    <name type="synonym">Rana catesbeiana</name>
    <dbReference type="NCBI Taxonomy" id="8400"/>
    <lineage>
        <taxon>Eukaryota</taxon>
        <taxon>Metazoa</taxon>
        <taxon>Chordata</taxon>
        <taxon>Craniata</taxon>
        <taxon>Vertebrata</taxon>
        <taxon>Euteleostomi</taxon>
        <taxon>Amphibia</taxon>
        <taxon>Batrachia</taxon>
        <taxon>Anura</taxon>
        <taxon>Neobatrachia</taxon>
        <taxon>Ranoidea</taxon>
        <taxon>Ranidae</taxon>
        <taxon>Aquarana</taxon>
    </lineage>
</organism>
<reference evidence="2" key="1">
    <citation type="journal article" date="2017" name="Nat. Commun.">
        <title>The North American bullfrog draft genome provides insight into hormonal regulation of long noncoding RNA.</title>
        <authorList>
            <person name="Hammond S.A."/>
            <person name="Warren R.L."/>
            <person name="Vandervalk B.P."/>
            <person name="Kucuk E."/>
            <person name="Khan H."/>
            <person name="Gibb E.A."/>
            <person name="Pandoh P."/>
            <person name="Kirk H."/>
            <person name="Zhao Y."/>
            <person name="Jones M."/>
            <person name="Mungall A.J."/>
            <person name="Coope R."/>
            <person name="Pleasance S."/>
            <person name="Moore R.A."/>
            <person name="Holt R.A."/>
            <person name="Round J.M."/>
            <person name="Ohora S."/>
            <person name="Walle B.V."/>
            <person name="Veldhoen N."/>
            <person name="Helbing C.C."/>
            <person name="Birol I."/>
        </authorList>
    </citation>
    <scope>NUCLEOTIDE SEQUENCE [LARGE SCALE GENOMIC DNA]</scope>
</reference>
<keyword evidence="2" id="KW-1185">Reference proteome</keyword>
<evidence type="ECO:0000313" key="1">
    <source>
        <dbReference type="EMBL" id="PIO27734.1"/>
    </source>
</evidence>
<protein>
    <submittedName>
        <fullName evidence="1">Uncharacterized protein</fullName>
    </submittedName>
</protein>
<proteinExistence type="predicted"/>
<sequence length="68" mass="7353">MIKVLQEALAVQESEECGGTGRPSFEVFVPPSSELIQPQRTLRFNCLYTTADSSLTLHGSVSFSTGFG</sequence>
<gene>
    <name evidence="1" type="ORF">AB205_0033410</name>
</gene>
<name>A0A2G9RIR7_AQUCT</name>
<dbReference type="Proteomes" id="UP000228934">
    <property type="component" value="Unassembled WGS sequence"/>
</dbReference>
<evidence type="ECO:0000313" key="2">
    <source>
        <dbReference type="Proteomes" id="UP000228934"/>
    </source>
</evidence>
<accession>A0A2G9RIR7</accession>